<protein>
    <submittedName>
        <fullName evidence="9">Transcriptional repressor</fullName>
    </submittedName>
</protein>
<dbReference type="Gene3D" id="3.30.1490.190">
    <property type="match status" value="1"/>
</dbReference>
<keyword evidence="7" id="KW-0479">Metal-binding</keyword>
<feature type="binding site" evidence="8">
    <location>
        <position position="155"/>
    </location>
    <ligand>
        <name>Fe cation</name>
        <dbReference type="ChEBI" id="CHEBI:24875"/>
    </ligand>
</feature>
<keyword evidence="8" id="KW-0408">Iron</keyword>
<dbReference type="AlphaFoldDB" id="A0A4P2VNB0"/>
<evidence type="ECO:0000256" key="7">
    <source>
        <dbReference type="PIRSR" id="PIRSR602481-1"/>
    </source>
</evidence>
<evidence type="ECO:0000313" key="10">
    <source>
        <dbReference type="Proteomes" id="UP000291236"/>
    </source>
</evidence>
<organism evidence="9 10">
    <name type="scientific">Fluviispira sanaruensis</name>
    <dbReference type="NCBI Taxonomy" id="2493639"/>
    <lineage>
        <taxon>Bacteria</taxon>
        <taxon>Pseudomonadati</taxon>
        <taxon>Bdellovibrionota</taxon>
        <taxon>Oligoflexia</taxon>
        <taxon>Silvanigrellales</taxon>
        <taxon>Silvanigrellaceae</taxon>
        <taxon>Fluviispira</taxon>
    </lineage>
</organism>
<dbReference type="EMBL" id="AP019368">
    <property type="protein sequence ID" value="BBH53450.1"/>
    <property type="molecule type" value="Genomic_DNA"/>
</dbReference>
<dbReference type="KEGG" id="sbf:JCM31447_18930"/>
<keyword evidence="4" id="KW-0805">Transcription regulation</keyword>
<evidence type="ECO:0000256" key="6">
    <source>
        <dbReference type="ARBA" id="ARBA00023163"/>
    </source>
</evidence>
<keyword evidence="2" id="KW-0678">Repressor</keyword>
<evidence type="ECO:0000313" key="9">
    <source>
        <dbReference type="EMBL" id="BBH53450.1"/>
    </source>
</evidence>
<dbReference type="InterPro" id="IPR043135">
    <property type="entry name" value="Fur_C"/>
</dbReference>
<accession>A0A4P2VNB0</accession>
<dbReference type="SUPFAM" id="SSF46785">
    <property type="entry name" value="Winged helix' DNA-binding domain"/>
    <property type="match status" value="1"/>
</dbReference>
<feature type="binding site" evidence="7">
    <location>
        <position position="166"/>
    </location>
    <ligand>
        <name>Zn(2+)</name>
        <dbReference type="ChEBI" id="CHEBI:29105"/>
    </ligand>
</feature>
<comment type="cofactor">
    <cofactor evidence="7">
        <name>Zn(2+)</name>
        <dbReference type="ChEBI" id="CHEBI:29105"/>
    </cofactor>
    <text evidence="7">Binds 1 zinc ion per subunit.</text>
</comment>
<comment type="similarity">
    <text evidence="1">Belongs to the Fur family.</text>
</comment>
<proteinExistence type="inferred from homology"/>
<reference evidence="9 10" key="1">
    <citation type="submission" date="2018-12" db="EMBL/GenBank/DDBJ databases">
        <title>Rubrispira sanarue gen. nov., sp., nov., a member of the order Silvanigrellales, isolated from a brackish lake in Hamamatsu Japan.</title>
        <authorList>
            <person name="Maejima Y."/>
            <person name="Iino T."/>
            <person name="Muraguchi Y."/>
            <person name="Fukuda K."/>
            <person name="Nojiri H."/>
            <person name="Ohkuma M."/>
            <person name="Moriuchi R."/>
            <person name="Dohra H."/>
            <person name="Kimbara K."/>
            <person name="Shintani M."/>
        </authorList>
    </citation>
    <scope>NUCLEOTIDE SEQUENCE [LARGE SCALE GENOMIC DNA]</scope>
    <source>
        <strain evidence="9 10">RF1110005</strain>
    </source>
</reference>
<evidence type="ECO:0000256" key="5">
    <source>
        <dbReference type="ARBA" id="ARBA00023125"/>
    </source>
</evidence>
<feature type="binding site" evidence="7">
    <location>
        <position position="124"/>
    </location>
    <ligand>
        <name>Zn(2+)</name>
        <dbReference type="ChEBI" id="CHEBI:29105"/>
    </ligand>
</feature>
<keyword evidence="6" id="KW-0804">Transcription</keyword>
<keyword evidence="3 7" id="KW-0862">Zinc</keyword>
<dbReference type="InterPro" id="IPR002481">
    <property type="entry name" value="FUR"/>
</dbReference>
<dbReference type="Pfam" id="PF01475">
    <property type="entry name" value="FUR"/>
    <property type="match status" value="1"/>
</dbReference>
<evidence type="ECO:0000256" key="8">
    <source>
        <dbReference type="PIRSR" id="PIRSR602481-2"/>
    </source>
</evidence>
<dbReference type="InterPro" id="IPR036390">
    <property type="entry name" value="WH_DNA-bd_sf"/>
</dbReference>
<gene>
    <name evidence="9" type="ORF">JCM31447_18930</name>
</gene>
<keyword evidence="5" id="KW-0238">DNA-binding</keyword>
<name>A0A4P2VNB0_FLUSA</name>
<comment type="cofactor">
    <cofactor evidence="8">
        <name>Mn(2+)</name>
        <dbReference type="ChEBI" id="CHEBI:29035"/>
    </cofactor>
    <cofactor evidence="8">
        <name>Fe(2+)</name>
        <dbReference type="ChEBI" id="CHEBI:29033"/>
    </cofactor>
    <text evidence="8">Binds 1 Mn(2+) or Fe(2+) ion per subunit.</text>
</comment>
<sequence length="167" mass="19105">MNTHFHDHDHNYSHAHHAEGCSGKSFYDIAVSSLKEAKCRITKPRLAVIECLADSAVPLSPKSIYEKVQTKNDLNVDQVSVYRILEALTKLGLVHQVFPSGEYLSCNTRCEVNPNHVMLNCIQCGKVEEIHLDWSFIYKIYERVRRTSQFEAKKHMLQLDGICAKCQ</sequence>
<dbReference type="GO" id="GO:0005829">
    <property type="term" value="C:cytosol"/>
    <property type="evidence" value="ECO:0007669"/>
    <property type="project" value="TreeGrafter"/>
</dbReference>
<evidence type="ECO:0000256" key="1">
    <source>
        <dbReference type="ARBA" id="ARBA00007957"/>
    </source>
</evidence>
<evidence type="ECO:0000256" key="3">
    <source>
        <dbReference type="ARBA" id="ARBA00022833"/>
    </source>
</evidence>
<dbReference type="PANTHER" id="PTHR33202:SF6">
    <property type="entry name" value="ZINC UPTAKE REGULATION PROTEIN"/>
    <property type="match status" value="1"/>
</dbReference>
<dbReference type="Proteomes" id="UP000291236">
    <property type="component" value="Chromosome"/>
</dbReference>
<evidence type="ECO:0000256" key="4">
    <source>
        <dbReference type="ARBA" id="ARBA00023015"/>
    </source>
</evidence>
<dbReference type="PANTHER" id="PTHR33202">
    <property type="entry name" value="ZINC UPTAKE REGULATION PROTEIN"/>
    <property type="match status" value="1"/>
</dbReference>
<evidence type="ECO:0000256" key="2">
    <source>
        <dbReference type="ARBA" id="ARBA00022491"/>
    </source>
</evidence>
<feature type="binding site" evidence="7">
    <location>
        <position position="163"/>
    </location>
    <ligand>
        <name>Zn(2+)</name>
        <dbReference type="ChEBI" id="CHEBI:29105"/>
    </ligand>
</feature>
<dbReference type="Gene3D" id="1.10.10.10">
    <property type="entry name" value="Winged helix-like DNA-binding domain superfamily/Winged helix DNA-binding domain"/>
    <property type="match status" value="1"/>
</dbReference>
<feature type="binding site" evidence="7">
    <location>
        <position position="121"/>
    </location>
    <ligand>
        <name>Zn(2+)</name>
        <dbReference type="ChEBI" id="CHEBI:29105"/>
    </ligand>
</feature>
<dbReference type="GO" id="GO:1900376">
    <property type="term" value="P:regulation of secondary metabolite biosynthetic process"/>
    <property type="evidence" value="ECO:0007669"/>
    <property type="project" value="TreeGrafter"/>
</dbReference>
<keyword evidence="10" id="KW-1185">Reference proteome</keyword>
<dbReference type="InterPro" id="IPR036388">
    <property type="entry name" value="WH-like_DNA-bd_sf"/>
</dbReference>
<dbReference type="GO" id="GO:0003700">
    <property type="term" value="F:DNA-binding transcription factor activity"/>
    <property type="evidence" value="ECO:0007669"/>
    <property type="project" value="InterPro"/>
</dbReference>
<dbReference type="GO" id="GO:0045892">
    <property type="term" value="P:negative regulation of DNA-templated transcription"/>
    <property type="evidence" value="ECO:0007669"/>
    <property type="project" value="TreeGrafter"/>
</dbReference>
<dbReference type="GO" id="GO:0008270">
    <property type="term" value="F:zinc ion binding"/>
    <property type="evidence" value="ECO:0007669"/>
    <property type="project" value="TreeGrafter"/>
</dbReference>
<dbReference type="GO" id="GO:0000976">
    <property type="term" value="F:transcription cis-regulatory region binding"/>
    <property type="evidence" value="ECO:0007669"/>
    <property type="project" value="TreeGrafter"/>
</dbReference>